<evidence type="ECO:0000256" key="7">
    <source>
        <dbReference type="SAM" id="Phobius"/>
    </source>
</evidence>
<dbReference type="FunFam" id="1.10.287.950:FF:000001">
    <property type="entry name" value="Methyl-accepting chemotaxis sensory transducer"/>
    <property type="match status" value="1"/>
</dbReference>
<organism evidence="9 10">
    <name type="scientific">Shewanella woodyi (strain ATCC 51908 / MS32)</name>
    <dbReference type="NCBI Taxonomy" id="392500"/>
    <lineage>
        <taxon>Bacteria</taxon>
        <taxon>Pseudomonadati</taxon>
        <taxon>Pseudomonadota</taxon>
        <taxon>Gammaproteobacteria</taxon>
        <taxon>Alteromonadales</taxon>
        <taxon>Shewanellaceae</taxon>
        <taxon>Shewanella</taxon>
    </lineage>
</organism>
<sequence length="717" mass="77682" precursor="true">MDSKMFSNMKFRTKILSGYGLILGLMLLITVVVFISVKSLSTNFDWVNHTHDVLDQASKIEAAAVDMETGMRGYLLAGKPDFLEPYNNGRETFNALLKDLQKTVSDNPAQVSLLNDISVTIGDWQTQVTEPVIALRSEIGDSKTMNDMADEIKLAKGKQYFDRFREQLATFIERERVLMVERQARASRTQDIYELRQLTQWVEHTYKVISAAQSIVAAAVDMETGMRGFLLAGREEFLAPYISGRSQFYKLVDELSQTVSDNPAQVTLLQESKQTIDSWITEVVEKQIALRHEIGDAKNMDDMADLVGQAKGKVYFDKFREQIKTFKDREGSLMGARKDSLASTESLVINLTIFGTLFAIIIGIGIALWLTRHVMELLGGEPTYIAGIAKKVAEGDLSMNLQSSGVDKGIFAEMKSMMGSLNEKVSLAERIAQGELDQHVKLASERDALGIALRSMTENLNDVLGQTQTASDEISQGSSSVSSSSSALSDGASRQSGSLDNIASSLNELSTQINTNAQNANQASVLAGQAQTAAQEGSKKMEGMVVAMSEMSEASKSISGFISTIDEIAAQTNLLALNAAIEAARAGEQGRGFAVVADEVRSLAARSTTAAEETSKLIAGSVVKTEKGSAIANETAESLRSIFDTVSKTSELVAEIATASNEQAIGAETINQGVVEIDGVTQQNNETAQQSAAAAVQLSQQAEQLQSMLSRFKLRNA</sequence>
<evidence type="ECO:0000256" key="5">
    <source>
        <dbReference type="PROSITE-ProRule" id="PRU00284"/>
    </source>
</evidence>
<dbReference type="KEGG" id="swd:Swoo_2794"/>
<dbReference type="InterPro" id="IPR007891">
    <property type="entry name" value="CHASE3"/>
</dbReference>
<evidence type="ECO:0000259" key="8">
    <source>
        <dbReference type="PROSITE" id="PS50111"/>
    </source>
</evidence>
<keyword evidence="3 5" id="KW-0807">Transducer</keyword>
<keyword evidence="7" id="KW-1133">Transmembrane helix</keyword>
<feature type="region of interest" description="Disordered" evidence="6">
    <location>
        <begin position="467"/>
        <end position="499"/>
    </location>
</feature>
<dbReference type="eggNOG" id="COG5278">
    <property type="taxonomic scope" value="Bacteria"/>
</dbReference>
<keyword evidence="7" id="KW-0812">Transmembrane</keyword>
<feature type="transmembrane region" description="Helical" evidence="7">
    <location>
        <begin position="16"/>
        <end position="37"/>
    </location>
</feature>
<dbReference type="HOGENOM" id="CLU_000445_107_16_6"/>
<dbReference type="GO" id="GO:0006935">
    <property type="term" value="P:chemotaxis"/>
    <property type="evidence" value="ECO:0007669"/>
    <property type="project" value="UniProtKB-KW"/>
</dbReference>
<feature type="domain" description="Methyl-accepting transducer" evidence="8">
    <location>
        <begin position="470"/>
        <end position="699"/>
    </location>
</feature>
<dbReference type="InterPro" id="IPR004089">
    <property type="entry name" value="MCPsignal_dom"/>
</dbReference>
<reference evidence="9 10" key="1">
    <citation type="submission" date="2008-02" db="EMBL/GenBank/DDBJ databases">
        <title>Complete sequence of Shewanella woodyi ATCC 51908.</title>
        <authorList>
            <consortium name="US DOE Joint Genome Institute"/>
            <person name="Copeland A."/>
            <person name="Lucas S."/>
            <person name="Lapidus A."/>
            <person name="Glavina del Rio T."/>
            <person name="Dalin E."/>
            <person name="Tice H."/>
            <person name="Bruce D."/>
            <person name="Goodwin L."/>
            <person name="Pitluck S."/>
            <person name="Sims D."/>
            <person name="Brettin T."/>
            <person name="Detter J.C."/>
            <person name="Han C."/>
            <person name="Kuske C.R."/>
            <person name="Schmutz J."/>
            <person name="Larimer F."/>
            <person name="Land M."/>
            <person name="Hauser L."/>
            <person name="Kyrpides N."/>
            <person name="Lykidis A."/>
            <person name="Zhao J.-S."/>
            <person name="Richardson P."/>
        </authorList>
    </citation>
    <scope>NUCLEOTIDE SEQUENCE [LARGE SCALE GENOMIC DNA]</scope>
    <source>
        <strain evidence="10">ATCC 51908 / MS32</strain>
    </source>
</reference>
<comment type="subcellular location">
    <subcellularLocation>
        <location evidence="1">Membrane</location>
    </subcellularLocation>
</comment>
<comment type="similarity">
    <text evidence="4">Belongs to the methyl-accepting chemotaxis (MCP) protein family.</text>
</comment>
<proteinExistence type="inferred from homology"/>
<dbReference type="EMBL" id="CP000961">
    <property type="protein sequence ID" value="ACA87069.1"/>
    <property type="molecule type" value="Genomic_DNA"/>
</dbReference>
<dbReference type="InterPro" id="IPR051310">
    <property type="entry name" value="MCP_chemotaxis"/>
</dbReference>
<feature type="transmembrane region" description="Helical" evidence="7">
    <location>
        <begin position="347"/>
        <end position="370"/>
    </location>
</feature>
<evidence type="ECO:0000256" key="6">
    <source>
        <dbReference type="SAM" id="MobiDB-lite"/>
    </source>
</evidence>
<dbReference type="AlphaFoldDB" id="B1KJ49"/>
<evidence type="ECO:0000256" key="4">
    <source>
        <dbReference type="ARBA" id="ARBA00029447"/>
    </source>
</evidence>
<dbReference type="Proteomes" id="UP000002168">
    <property type="component" value="Chromosome"/>
</dbReference>
<evidence type="ECO:0000256" key="2">
    <source>
        <dbReference type="ARBA" id="ARBA00022500"/>
    </source>
</evidence>
<feature type="compositionally biased region" description="Low complexity" evidence="6">
    <location>
        <begin position="471"/>
        <end position="496"/>
    </location>
</feature>
<keyword evidence="7" id="KW-0472">Membrane</keyword>
<dbReference type="CDD" id="cd11386">
    <property type="entry name" value="MCP_signal"/>
    <property type="match status" value="1"/>
</dbReference>
<dbReference type="GO" id="GO:0007165">
    <property type="term" value="P:signal transduction"/>
    <property type="evidence" value="ECO:0007669"/>
    <property type="project" value="UniProtKB-KW"/>
</dbReference>
<gene>
    <name evidence="9" type="ordered locus">Swoo_2794</name>
</gene>
<evidence type="ECO:0000313" key="9">
    <source>
        <dbReference type="EMBL" id="ACA87069.1"/>
    </source>
</evidence>
<dbReference type="GO" id="GO:0005886">
    <property type="term" value="C:plasma membrane"/>
    <property type="evidence" value="ECO:0007669"/>
    <property type="project" value="TreeGrafter"/>
</dbReference>
<dbReference type="eggNOG" id="COG0840">
    <property type="taxonomic scope" value="Bacteria"/>
</dbReference>
<keyword evidence="10" id="KW-1185">Reference proteome</keyword>
<dbReference type="Gene3D" id="1.10.287.950">
    <property type="entry name" value="Methyl-accepting chemotaxis protein"/>
    <property type="match status" value="1"/>
</dbReference>
<name>B1KJ49_SHEWM</name>
<dbReference type="CDD" id="cd19410">
    <property type="entry name" value="HK9-like_sensor"/>
    <property type="match status" value="2"/>
</dbReference>
<dbReference type="PANTHER" id="PTHR43531:SF11">
    <property type="entry name" value="METHYL-ACCEPTING CHEMOTAXIS PROTEIN 3"/>
    <property type="match status" value="1"/>
</dbReference>
<evidence type="ECO:0000256" key="3">
    <source>
        <dbReference type="ARBA" id="ARBA00023224"/>
    </source>
</evidence>
<keyword evidence="2" id="KW-0145">Chemotaxis</keyword>
<dbReference type="RefSeq" id="WP_012325405.1">
    <property type="nucleotide sequence ID" value="NC_010506.1"/>
</dbReference>
<evidence type="ECO:0000313" key="10">
    <source>
        <dbReference type="Proteomes" id="UP000002168"/>
    </source>
</evidence>
<dbReference type="PROSITE" id="PS50111">
    <property type="entry name" value="CHEMOTAXIS_TRANSDUC_2"/>
    <property type="match status" value="1"/>
</dbReference>
<dbReference type="Pfam" id="PF05227">
    <property type="entry name" value="CHASE3"/>
    <property type="match status" value="2"/>
</dbReference>
<evidence type="ECO:0000256" key="1">
    <source>
        <dbReference type="ARBA" id="ARBA00004370"/>
    </source>
</evidence>
<dbReference type="STRING" id="392500.Swoo_2794"/>
<dbReference type="SMART" id="SM00283">
    <property type="entry name" value="MA"/>
    <property type="match status" value="1"/>
</dbReference>
<dbReference type="Pfam" id="PF00015">
    <property type="entry name" value="MCPsignal"/>
    <property type="match status" value="1"/>
</dbReference>
<dbReference type="PANTHER" id="PTHR43531">
    <property type="entry name" value="PROTEIN ICFG"/>
    <property type="match status" value="1"/>
</dbReference>
<accession>B1KJ49</accession>
<dbReference type="SUPFAM" id="SSF58104">
    <property type="entry name" value="Methyl-accepting chemotaxis protein (MCP) signaling domain"/>
    <property type="match status" value="1"/>
</dbReference>
<protein>
    <submittedName>
        <fullName evidence="9">Methyl-accepting chemotaxis sensory transducer</fullName>
    </submittedName>
</protein>
<dbReference type="GO" id="GO:0004888">
    <property type="term" value="F:transmembrane signaling receptor activity"/>
    <property type="evidence" value="ECO:0007669"/>
    <property type="project" value="TreeGrafter"/>
</dbReference>